<evidence type="ECO:0000256" key="1">
    <source>
        <dbReference type="SAM" id="Phobius"/>
    </source>
</evidence>
<keyword evidence="1" id="KW-0812">Transmembrane</keyword>
<evidence type="ECO:0000313" key="3">
    <source>
        <dbReference type="EMBL" id="CAL5987383.1"/>
    </source>
</evidence>
<feature type="chain" id="PRO_5045029664" evidence="2">
    <location>
        <begin position="25"/>
        <end position="146"/>
    </location>
</feature>
<comment type="caution">
    <text evidence="4">The sequence shown here is derived from an EMBL/GenBank/DDBJ whole genome shotgun (WGS) entry which is preliminary data.</text>
</comment>
<dbReference type="EMBL" id="CAXDID020000021">
    <property type="protein sequence ID" value="CAL5987383.1"/>
    <property type="molecule type" value="Genomic_DNA"/>
</dbReference>
<sequence length="146" mass="16790">MFRAPVHLVLLAVITDCPFPSCYSFWTLNFQSGSLVFFRSISFSSRNSSTLQLHFCLKSTRVLSSYPLWMKSSACGTLTLLSMIVSIFRSKLFFISMICVLAVYYNFQKPLHHELKVIWSELNQNIIVKYSVITSSVQYIPELLLI</sequence>
<keyword evidence="5" id="KW-1185">Reference proteome</keyword>
<keyword evidence="1" id="KW-0472">Membrane</keyword>
<name>A0ABP1H6L6_9EUKA</name>
<proteinExistence type="predicted"/>
<accession>A0ABP1H6L6</accession>
<evidence type="ECO:0000256" key="2">
    <source>
        <dbReference type="SAM" id="SignalP"/>
    </source>
</evidence>
<feature type="transmembrane region" description="Helical" evidence="1">
    <location>
        <begin position="87"/>
        <end position="107"/>
    </location>
</feature>
<organism evidence="4 5">
    <name type="scientific">Hexamita inflata</name>
    <dbReference type="NCBI Taxonomy" id="28002"/>
    <lineage>
        <taxon>Eukaryota</taxon>
        <taxon>Metamonada</taxon>
        <taxon>Diplomonadida</taxon>
        <taxon>Hexamitidae</taxon>
        <taxon>Hexamitinae</taxon>
        <taxon>Hexamita</taxon>
    </lineage>
</organism>
<evidence type="ECO:0000313" key="5">
    <source>
        <dbReference type="Proteomes" id="UP001642409"/>
    </source>
</evidence>
<keyword evidence="2" id="KW-0732">Signal</keyword>
<reference evidence="4 5" key="1">
    <citation type="submission" date="2024-07" db="EMBL/GenBank/DDBJ databases">
        <authorList>
            <person name="Akdeniz Z."/>
        </authorList>
    </citation>
    <scope>NUCLEOTIDE SEQUENCE [LARGE SCALE GENOMIC DNA]</scope>
</reference>
<protein>
    <submittedName>
        <fullName evidence="4">Hypothetical_protein</fullName>
    </submittedName>
</protein>
<evidence type="ECO:0000313" key="4">
    <source>
        <dbReference type="EMBL" id="CAL5987389.1"/>
    </source>
</evidence>
<dbReference type="EMBL" id="CAXDID020000021">
    <property type="protein sequence ID" value="CAL5987389.1"/>
    <property type="molecule type" value="Genomic_DNA"/>
</dbReference>
<feature type="signal peptide" evidence="2">
    <location>
        <begin position="1"/>
        <end position="24"/>
    </location>
</feature>
<keyword evidence="1" id="KW-1133">Transmembrane helix</keyword>
<gene>
    <name evidence="3" type="ORF">HINF_LOCUS9865</name>
    <name evidence="4" type="ORF">HINF_LOCUS9868</name>
</gene>
<dbReference type="Proteomes" id="UP001642409">
    <property type="component" value="Unassembled WGS sequence"/>
</dbReference>